<name>A0A2K2EH75_COXBE</name>
<dbReference type="EMBL" id="KY271744">
    <property type="protein sequence ID" value="ASY91609.1"/>
    <property type="molecule type" value="Genomic_DNA"/>
</dbReference>
<keyword evidence="1" id="KW-1133">Transmembrane helix</keyword>
<reference evidence="2" key="1">
    <citation type="journal article" date="2017" name="Front. Microbiol.">
        <title>Genome Plasticity and Polymorphisms in Critical Genes Correlate with Increased Virulence of Dutch Outbreak-Related Coxiella burnetii Strains.</title>
        <authorList>
            <person name="Kuley R."/>
            <person name="Kuijt E."/>
            <person name="Smits M.A."/>
            <person name="Roest H.I.J."/>
            <person name="Smith H.E."/>
            <person name="Bossers A."/>
        </authorList>
    </citation>
    <scope>NUCLEOTIDE SEQUENCE</scope>
    <source>
        <strain evidence="2">Schperling</strain>
        <plasmid evidence="2">unnamed</plasmid>
    </source>
</reference>
<organism evidence="2">
    <name type="scientific">Coxiella burnetii</name>
    <dbReference type="NCBI Taxonomy" id="777"/>
    <lineage>
        <taxon>Bacteria</taxon>
        <taxon>Pseudomonadati</taxon>
        <taxon>Pseudomonadota</taxon>
        <taxon>Gammaproteobacteria</taxon>
        <taxon>Legionellales</taxon>
        <taxon>Coxiellaceae</taxon>
        <taxon>Coxiella</taxon>
    </lineage>
</organism>
<accession>A0A2K2EH75</accession>
<protein>
    <submittedName>
        <fullName evidence="2">Uncharacterized protein</fullName>
    </submittedName>
</protein>
<evidence type="ECO:0000256" key="1">
    <source>
        <dbReference type="SAM" id="Phobius"/>
    </source>
</evidence>
<sequence length="68" mass="8203">MGAYFRQKNWIFKKKTLKYKNRSTFLYINLFEAEAVGIWMSIKLNIQFTRSFTERLQSTNTNPLMIKC</sequence>
<geneLocation type="plasmid" evidence="2">
    <name>unnamed</name>
</geneLocation>
<keyword evidence="1" id="KW-0472">Membrane</keyword>
<proteinExistence type="predicted"/>
<evidence type="ECO:0000313" key="2">
    <source>
        <dbReference type="EMBL" id="ASY91609.1"/>
    </source>
</evidence>
<dbReference type="RefSeq" id="WP_011109652.1">
    <property type="nucleotide sequence ID" value="NC_002131.1"/>
</dbReference>
<keyword evidence="1" id="KW-0812">Transmembrane</keyword>
<feature type="transmembrane region" description="Helical" evidence="1">
    <location>
        <begin position="24"/>
        <end position="42"/>
    </location>
</feature>
<dbReference type="AlphaFoldDB" id="A0A2K2EH75"/>
<keyword evidence="2" id="KW-0614">Plasmid</keyword>